<dbReference type="Proteomes" id="UP000318825">
    <property type="component" value="Unassembled WGS sequence"/>
</dbReference>
<dbReference type="Pfam" id="PF00067">
    <property type="entry name" value="p450"/>
    <property type="match status" value="1"/>
</dbReference>
<dbReference type="PANTHER" id="PTHR46696">
    <property type="entry name" value="P450, PUTATIVE (EUROFUNG)-RELATED"/>
    <property type="match status" value="1"/>
</dbReference>
<dbReference type="PRINTS" id="PR00359">
    <property type="entry name" value="BP450"/>
</dbReference>
<comment type="similarity">
    <text evidence="2">Belongs to the cytochrome P450 family.</text>
</comment>
<dbReference type="InterPro" id="IPR002397">
    <property type="entry name" value="Cyt_P450_B"/>
</dbReference>
<dbReference type="EMBL" id="BJNF01000090">
    <property type="protein sequence ID" value="GEC17141.1"/>
    <property type="molecule type" value="Genomic_DNA"/>
</dbReference>
<proteinExistence type="inferred from homology"/>
<dbReference type="InterPro" id="IPR001128">
    <property type="entry name" value="Cyt_P450"/>
</dbReference>
<sequence length="417" mass="45938">MPFLEALDALPADDPARTQLFYHWLRRDWRALFSELRESRPVLTLPPFTILSRWLDVVDTLSRNETFRVPYTPHMDDSVGPFMLARDGTVENWRDKSVMRAILRWEDVPAIRALAAVTAAKALAAVPQPTVDVVQTVSRLVPLRIVQQSFGFPGPDDEHMLRWSWATQADMFHNPTNDRSLLDACNAAGTEMRTWIRAFLAEREPWCDAQGEDSVSRLLRMTAGGLSGLDTEQVVSNICGLLVGAIETTSQAIVNATEQILLRHDVTVRAIEAARSSDIAAFDAIVWEALRFNPMTTFVARVAAERAVLAPGSTHATTVEAGSVIAVGIGSAMFDAGVFPEPNEFRVRRRTSYLHMGFGPHECLGQFVAYAIIPETIRQLFLLPGIRLIEGDAGHVDMAGGPFAEHFVIGHGAGAQG</sequence>
<dbReference type="GO" id="GO:0004497">
    <property type="term" value="F:monooxygenase activity"/>
    <property type="evidence" value="ECO:0007669"/>
    <property type="project" value="InterPro"/>
</dbReference>
<dbReference type="SUPFAM" id="SSF48264">
    <property type="entry name" value="Cytochrome P450"/>
    <property type="match status" value="1"/>
</dbReference>
<gene>
    <name evidence="3" type="ORF">NWI01_30330</name>
</gene>
<dbReference type="CDD" id="cd20612">
    <property type="entry name" value="CYP_LDS-like_C"/>
    <property type="match status" value="1"/>
</dbReference>
<evidence type="ECO:0000313" key="4">
    <source>
        <dbReference type="Proteomes" id="UP000318825"/>
    </source>
</evidence>
<evidence type="ECO:0000256" key="1">
    <source>
        <dbReference type="ARBA" id="ARBA00001971"/>
    </source>
</evidence>
<dbReference type="GO" id="GO:0005506">
    <property type="term" value="F:iron ion binding"/>
    <property type="evidence" value="ECO:0007669"/>
    <property type="project" value="InterPro"/>
</dbReference>
<comment type="cofactor">
    <cofactor evidence="1">
        <name>heme</name>
        <dbReference type="ChEBI" id="CHEBI:30413"/>
    </cofactor>
</comment>
<evidence type="ECO:0000313" key="3">
    <source>
        <dbReference type="EMBL" id="GEC17141.1"/>
    </source>
</evidence>
<reference evidence="3 4" key="1">
    <citation type="submission" date="2019-06" db="EMBL/GenBank/DDBJ databases">
        <title>Whole genome shotgun sequence of Nitrobacter winogradskyi NBRC 14297.</title>
        <authorList>
            <person name="Hosoyama A."/>
            <person name="Uohara A."/>
            <person name="Ohji S."/>
            <person name="Ichikawa N."/>
        </authorList>
    </citation>
    <scope>NUCLEOTIDE SEQUENCE [LARGE SCALE GENOMIC DNA]</scope>
    <source>
        <strain evidence="3 4">NBRC 14297</strain>
    </source>
</reference>
<dbReference type="OrthoDB" id="236246at2"/>
<accession>A0A4Y3WG29</accession>
<evidence type="ECO:0000256" key="2">
    <source>
        <dbReference type="ARBA" id="ARBA00010617"/>
    </source>
</evidence>
<dbReference type="AlphaFoldDB" id="A0A4Y3WG29"/>
<protein>
    <recommendedName>
        <fullName evidence="5">Cytochrome P450</fullName>
    </recommendedName>
</protein>
<evidence type="ECO:0008006" key="5">
    <source>
        <dbReference type="Google" id="ProtNLM"/>
    </source>
</evidence>
<organism evidence="3 4">
    <name type="scientific">Nitrobacter winogradskyi</name>
    <name type="common">Nitrobacter agilis</name>
    <dbReference type="NCBI Taxonomy" id="913"/>
    <lineage>
        <taxon>Bacteria</taxon>
        <taxon>Pseudomonadati</taxon>
        <taxon>Pseudomonadota</taxon>
        <taxon>Alphaproteobacteria</taxon>
        <taxon>Hyphomicrobiales</taxon>
        <taxon>Nitrobacteraceae</taxon>
        <taxon>Nitrobacter</taxon>
    </lineage>
</organism>
<dbReference type="PANTHER" id="PTHR46696:SF1">
    <property type="entry name" value="CYTOCHROME P450 YJIB-RELATED"/>
    <property type="match status" value="1"/>
</dbReference>
<dbReference type="GO" id="GO:0016705">
    <property type="term" value="F:oxidoreductase activity, acting on paired donors, with incorporation or reduction of molecular oxygen"/>
    <property type="evidence" value="ECO:0007669"/>
    <property type="project" value="InterPro"/>
</dbReference>
<comment type="caution">
    <text evidence="3">The sequence shown here is derived from an EMBL/GenBank/DDBJ whole genome shotgun (WGS) entry which is preliminary data.</text>
</comment>
<dbReference type="InterPro" id="IPR036396">
    <property type="entry name" value="Cyt_P450_sf"/>
</dbReference>
<dbReference type="GO" id="GO:0020037">
    <property type="term" value="F:heme binding"/>
    <property type="evidence" value="ECO:0007669"/>
    <property type="project" value="InterPro"/>
</dbReference>
<name>A0A4Y3WG29_NITWI</name>
<dbReference type="Gene3D" id="1.10.630.10">
    <property type="entry name" value="Cytochrome P450"/>
    <property type="match status" value="1"/>
</dbReference>